<name>A0ACC2V240_9TREE</name>
<evidence type="ECO:0000313" key="1">
    <source>
        <dbReference type="EMBL" id="KAJ9092911.1"/>
    </source>
</evidence>
<dbReference type="EMBL" id="JASBWT010000034">
    <property type="protein sequence ID" value="KAJ9092911.1"/>
    <property type="molecule type" value="Genomic_DNA"/>
</dbReference>
<organism evidence="1 2">
    <name type="scientific">Naganishia friedmannii</name>
    <dbReference type="NCBI Taxonomy" id="89922"/>
    <lineage>
        <taxon>Eukaryota</taxon>
        <taxon>Fungi</taxon>
        <taxon>Dikarya</taxon>
        <taxon>Basidiomycota</taxon>
        <taxon>Agaricomycotina</taxon>
        <taxon>Tremellomycetes</taxon>
        <taxon>Filobasidiales</taxon>
        <taxon>Filobasidiaceae</taxon>
        <taxon>Naganishia</taxon>
    </lineage>
</organism>
<accession>A0ACC2V240</accession>
<comment type="caution">
    <text evidence="1">The sequence shown here is derived from an EMBL/GenBank/DDBJ whole genome shotgun (WGS) entry which is preliminary data.</text>
</comment>
<reference evidence="1" key="1">
    <citation type="submission" date="2023-04" db="EMBL/GenBank/DDBJ databases">
        <title>Draft Genome sequencing of Naganishia species isolated from polar environments using Oxford Nanopore Technology.</title>
        <authorList>
            <person name="Leo P."/>
            <person name="Venkateswaran K."/>
        </authorList>
    </citation>
    <scope>NUCLEOTIDE SEQUENCE</scope>
    <source>
        <strain evidence="1">MNA-CCFEE 5423</strain>
    </source>
</reference>
<gene>
    <name evidence="1" type="ORF">QFC21_006623</name>
</gene>
<protein>
    <submittedName>
        <fullName evidence="1">Uncharacterized protein</fullName>
    </submittedName>
</protein>
<proteinExistence type="predicted"/>
<evidence type="ECO:0000313" key="2">
    <source>
        <dbReference type="Proteomes" id="UP001227268"/>
    </source>
</evidence>
<sequence>MASRIITPINSILPSLRVPIFCGPMSGAAGGKLAAAVTNGGGLGFIGGGYFTPEQYTANLKEASQSLHGSGKPTGRLEIGVGFLCWGLSKLDQTSSGSSTVVSGTDYQHRTKAVACIDAALKFRPRAVWLAFGNEEELAGWAQVMREREKLFNKDHELESWKLFVGVGSVQEARVAVEKVGADVIVAQGCEAGGHGSSTSPPLLNLLPSISAALPSFSPLNPTSQPPSLLGAGGLSSGTHLAAILNLGAHGAVYGTRFLLTPESTYSDTRKQLLRDAGHGSTIRSMAFDEARNTLDWPNGVDGRGIVNQTVEDYRAGQLGRHDRQERYTRADKEDDKQRLIVWAGTGVGDVHEITPAEDVVKQMEKEAIQALRSAGTYLQG</sequence>
<keyword evidence="2" id="KW-1185">Reference proteome</keyword>
<dbReference type="Proteomes" id="UP001227268">
    <property type="component" value="Unassembled WGS sequence"/>
</dbReference>